<evidence type="ECO:0000256" key="1">
    <source>
        <dbReference type="ARBA" id="ARBA00004496"/>
    </source>
</evidence>
<dbReference type="PANTHER" id="PTHR43707:SF6">
    <property type="entry name" value="ATP PHOSPHORIBOSYLTRANSFERASE REGULATORY SUBUNIT"/>
    <property type="match status" value="1"/>
</dbReference>
<feature type="binding site" evidence="10">
    <location>
        <position position="128"/>
    </location>
    <ligand>
        <name>L-histidine</name>
        <dbReference type="ChEBI" id="CHEBI:57595"/>
    </ligand>
</feature>
<dbReference type="InterPro" id="IPR041715">
    <property type="entry name" value="HisRS-like_core"/>
</dbReference>
<dbReference type="EMBL" id="DVOO01000029">
    <property type="protein sequence ID" value="HIV25994.1"/>
    <property type="molecule type" value="Genomic_DNA"/>
</dbReference>
<dbReference type="GO" id="GO:0000105">
    <property type="term" value="P:L-histidine biosynthetic process"/>
    <property type="evidence" value="ECO:0007669"/>
    <property type="project" value="UniProtKB-UniRule"/>
</dbReference>
<comment type="caution">
    <text evidence="12">The sequence shown here is derived from an EMBL/GenBank/DDBJ whole genome shotgun (WGS) entry which is preliminary data.</text>
</comment>
<feature type="binding site" evidence="10">
    <location>
        <position position="124"/>
    </location>
    <ligand>
        <name>L-histidine</name>
        <dbReference type="ChEBI" id="CHEBI:57595"/>
    </ligand>
</feature>
<comment type="miscellaneous">
    <text evidence="9">This function is generally fulfilled by the C-terminal part of HisG, which is missing in some bacteria such as this one.</text>
</comment>
<reference evidence="12" key="2">
    <citation type="journal article" date="2021" name="PeerJ">
        <title>Extensive microbial diversity within the chicken gut microbiome revealed by metagenomics and culture.</title>
        <authorList>
            <person name="Gilroy R."/>
            <person name="Ravi A."/>
            <person name="Getino M."/>
            <person name="Pursley I."/>
            <person name="Horton D.L."/>
            <person name="Alikhan N.F."/>
            <person name="Baker D."/>
            <person name="Gharbi K."/>
            <person name="Hall N."/>
            <person name="Watson M."/>
            <person name="Adriaenssens E.M."/>
            <person name="Foster-Nyarko E."/>
            <person name="Jarju S."/>
            <person name="Secka A."/>
            <person name="Antonio M."/>
            <person name="Oren A."/>
            <person name="Chaudhuri R.R."/>
            <person name="La Ragione R."/>
            <person name="Hildebrand F."/>
            <person name="Pallen M.J."/>
        </authorList>
    </citation>
    <scope>NUCLEOTIDE SEQUENCE</scope>
    <source>
        <strain evidence="12">CHK188-20938</strain>
    </source>
</reference>
<keyword evidence="12" id="KW-0328">Glycosyltransferase</keyword>
<evidence type="ECO:0000313" key="13">
    <source>
        <dbReference type="Proteomes" id="UP000824169"/>
    </source>
</evidence>
<evidence type="ECO:0000256" key="10">
    <source>
        <dbReference type="PIRSR" id="PIRSR001549-1"/>
    </source>
</evidence>
<protein>
    <recommendedName>
        <fullName evidence="4 9">ATP phosphoribosyltransferase regulatory subunit</fullName>
    </recommendedName>
</protein>
<evidence type="ECO:0000256" key="6">
    <source>
        <dbReference type="ARBA" id="ARBA00022605"/>
    </source>
</evidence>
<reference evidence="12" key="1">
    <citation type="submission" date="2020-10" db="EMBL/GenBank/DDBJ databases">
        <authorList>
            <person name="Gilroy R."/>
        </authorList>
    </citation>
    <scope>NUCLEOTIDE SEQUENCE</scope>
    <source>
        <strain evidence="12">CHK188-20938</strain>
    </source>
</reference>
<evidence type="ECO:0000256" key="4">
    <source>
        <dbReference type="ARBA" id="ARBA00020397"/>
    </source>
</evidence>
<organism evidence="12 13">
    <name type="scientific">Candidatus Scatomonas pullistercoris</name>
    <dbReference type="NCBI Taxonomy" id="2840920"/>
    <lineage>
        <taxon>Bacteria</taxon>
        <taxon>Bacillati</taxon>
        <taxon>Bacillota</taxon>
        <taxon>Clostridia</taxon>
        <taxon>Lachnospirales</taxon>
        <taxon>Lachnospiraceae</taxon>
        <taxon>Lachnospiraceae incertae sedis</taxon>
        <taxon>Candidatus Scatomonas</taxon>
    </lineage>
</organism>
<dbReference type="InterPro" id="IPR004517">
    <property type="entry name" value="HisZ"/>
</dbReference>
<sequence>MKKFIHTPEGVRDTYGKECARKRVLERQIESLFHTYGYQHIETPSFEFFDVFGKEVGTVSSRNLYKFFDRDGNTLALRPDFTPSIARAASMYFSEETMPIRLCYQGSVFINNSSYQGRLKESTQMGVEFLNENSPEADAELVAMAVSVMRKANFQEFQVSIGHAGFFNALADEAGLSAEQRHELKELLIIKNRFGAQELVEKFRLKGNLARAIEKIPELIGDREMLEEAAKLASNPRALEALNRLKQIRELLEAYGCEKYVVFDLGMLSPYEYYTGIIFQAFTYGTGDAVIKGGRYDNLLARYGKAAPAVGFTTEVDALLGALERQHIGVDVEDTMTMVLYPARLEKLALRFAAAHREKGMDMACVRFEQGKMLEDYRLYGLRNQFGGIIYFRSENEVYALNLSTGQTEQVDMSPYLL</sequence>
<feature type="domain" description="Aminoacyl-transfer RNA synthetases class-II family profile" evidence="11">
    <location>
        <begin position="25"/>
        <end position="342"/>
    </location>
</feature>
<dbReference type="PROSITE" id="PS50862">
    <property type="entry name" value="AA_TRNA_LIGASE_II"/>
    <property type="match status" value="1"/>
</dbReference>
<keyword evidence="12" id="KW-0808">Transferase</keyword>
<dbReference type="InterPro" id="IPR004516">
    <property type="entry name" value="HisRS/HisZ"/>
</dbReference>
<dbReference type="PIRSF" id="PIRSF001549">
    <property type="entry name" value="His-tRNA_synth"/>
    <property type="match status" value="1"/>
</dbReference>
<dbReference type="CDD" id="cd00773">
    <property type="entry name" value="HisRS-like_core"/>
    <property type="match status" value="1"/>
</dbReference>
<dbReference type="GO" id="GO:0140096">
    <property type="term" value="F:catalytic activity, acting on a protein"/>
    <property type="evidence" value="ECO:0007669"/>
    <property type="project" value="UniProtKB-ARBA"/>
</dbReference>
<evidence type="ECO:0000256" key="2">
    <source>
        <dbReference type="ARBA" id="ARBA00004667"/>
    </source>
</evidence>
<dbReference type="Proteomes" id="UP000824169">
    <property type="component" value="Unassembled WGS sequence"/>
</dbReference>
<dbReference type="GO" id="GO:0016757">
    <property type="term" value="F:glycosyltransferase activity"/>
    <property type="evidence" value="ECO:0007669"/>
    <property type="project" value="UniProtKB-KW"/>
</dbReference>
<proteinExistence type="inferred from homology"/>
<keyword evidence="6 9" id="KW-0028">Amino-acid biosynthesis</keyword>
<evidence type="ECO:0000256" key="5">
    <source>
        <dbReference type="ARBA" id="ARBA00022490"/>
    </source>
</evidence>
<evidence type="ECO:0000256" key="3">
    <source>
        <dbReference type="ARBA" id="ARBA00005539"/>
    </source>
</evidence>
<dbReference type="GO" id="GO:0004821">
    <property type="term" value="F:histidine-tRNA ligase activity"/>
    <property type="evidence" value="ECO:0007669"/>
    <property type="project" value="TreeGrafter"/>
</dbReference>
<dbReference type="InterPro" id="IPR045864">
    <property type="entry name" value="aa-tRNA-synth_II/BPL/LPL"/>
</dbReference>
<dbReference type="Gene3D" id="3.30.930.10">
    <property type="entry name" value="Bira Bifunctional Protein, Domain 2"/>
    <property type="match status" value="1"/>
</dbReference>
<gene>
    <name evidence="9 12" type="primary">hisZ</name>
    <name evidence="12" type="ORF">IAB71_09520</name>
</gene>
<evidence type="ECO:0000259" key="11">
    <source>
        <dbReference type="PROSITE" id="PS50862"/>
    </source>
</evidence>
<feature type="binding site" evidence="10">
    <location>
        <begin position="273"/>
        <end position="274"/>
    </location>
    <ligand>
        <name>L-histidine</name>
        <dbReference type="ChEBI" id="CHEBI:57595"/>
    </ligand>
</feature>
<dbReference type="InterPro" id="IPR006195">
    <property type="entry name" value="aa-tRNA-synth_II"/>
</dbReference>
<keyword evidence="5 9" id="KW-0963">Cytoplasm</keyword>
<evidence type="ECO:0000313" key="12">
    <source>
        <dbReference type="EMBL" id="HIV25994.1"/>
    </source>
</evidence>
<evidence type="ECO:0000256" key="9">
    <source>
        <dbReference type="HAMAP-Rule" id="MF_00125"/>
    </source>
</evidence>
<comment type="function">
    <text evidence="8 9">Required for the first step of histidine biosynthesis. May allow the feedback regulation of ATP phosphoribosyltransferase activity by histidine.</text>
</comment>
<comment type="pathway">
    <text evidence="2 9">Amino-acid biosynthesis; L-histidine biosynthesis; L-histidine from 5-phospho-alpha-D-ribose 1-diphosphate: step 1/9.</text>
</comment>
<name>A0A9D1P3S3_9FIRM</name>
<dbReference type="PANTHER" id="PTHR43707">
    <property type="entry name" value="HISTIDYL-TRNA SYNTHETASE"/>
    <property type="match status" value="1"/>
</dbReference>
<comment type="subcellular location">
    <subcellularLocation>
        <location evidence="1 9">Cytoplasm</location>
    </subcellularLocation>
</comment>
<dbReference type="NCBIfam" id="TIGR00443">
    <property type="entry name" value="hisZ_biosyn_reg"/>
    <property type="match status" value="1"/>
</dbReference>
<evidence type="ECO:0000256" key="8">
    <source>
        <dbReference type="ARBA" id="ARBA00025246"/>
    </source>
</evidence>
<evidence type="ECO:0000256" key="7">
    <source>
        <dbReference type="ARBA" id="ARBA00023102"/>
    </source>
</evidence>
<comment type="subunit">
    <text evidence="9">Heteromultimer composed of HisG and HisZ subunits.</text>
</comment>
<accession>A0A9D1P3S3</accession>
<dbReference type="HAMAP" id="MF_00125">
    <property type="entry name" value="HisZ"/>
    <property type="match status" value="1"/>
</dbReference>
<feature type="binding site" evidence="10">
    <location>
        <begin position="80"/>
        <end position="82"/>
    </location>
    <ligand>
        <name>L-histidine</name>
        <dbReference type="ChEBI" id="CHEBI:57595"/>
    </ligand>
</feature>
<dbReference type="Pfam" id="PF13393">
    <property type="entry name" value="tRNA-synt_His"/>
    <property type="match status" value="1"/>
</dbReference>
<dbReference type="GO" id="GO:0006427">
    <property type="term" value="P:histidyl-tRNA aminoacylation"/>
    <property type="evidence" value="ECO:0007669"/>
    <property type="project" value="TreeGrafter"/>
</dbReference>
<comment type="similarity">
    <text evidence="3 9">Belongs to the class-II aminoacyl-tRNA synthetase family. HisZ subfamily.</text>
</comment>
<dbReference type="AlphaFoldDB" id="A0A9D1P3S3"/>
<keyword evidence="7 9" id="KW-0368">Histidine biosynthesis</keyword>
<dbReference type="GO" id="GO:0005737">
    <property type="term" value="C:cytoplasm"/>
    <property type="evidence" value="ECO:0007669"/>
    <property type="project" value="UniProtKB-SubCell"/>
</dbReference>
<dbReference type="SUPFAM" id="SSF55681">
    <property type="entry name" value="Class II aaRS and biotin synthetases"/>
    <property type="match status" value="1"/>
</dbReference>